<evidence type="ECO:0000313" key="1">
    <source>
        <dbReference type="EMBL" id="SDI95784.1"/>
    </source>
</evidence>
<dbReference type="RefSeq" id="WP_089716404.1">
    <property type="nucleotide sequence ID" value="NZ_FNEH01000021.1"/>
</dbReference>
<protein>
    <submittedName>
        <fullName evidence="1">Uncharacterized protein</fullName>
    </submittedName>
</protein>
<proteinExistence type="predicted"/>
<accession>A0A1G8PTG1</accession>
<name>A0A1G8PTG1_9FIRM</name>
<dbReference type="AlphaFoldDB" id="A0A1G8PTG1"/>
<reference evidence="1 2" key="1">
    <citation type="submission" date="2016-10" db="EMBL/GenBank/DDBJ databases">
        <authorList>
            <person name="de Groot N.N."/>
        </authorList>
    </citation>
    <scope>NUCLEOTIDE SEQUENCE [LARGE SCALE GENOMIC DNA]</scope>
    <source>
        <strain evidence="1 2">WG7</strain>
    </source>
</reference>
<dbReference type="Proteomes" id="UP000198945">
    <property type="component" value="Unassembled WGS sequence"/>
</dbReference>
<evidence type="ECO:0000313" key="2">
    <source>
        <dbReference type="Proteomes" id="UP000198945"/>
    </source>
</evidence>
<sequence length="121" mass="13674">MPTIAGADAYFSRRLWTSEWDDSNAEKKKAALAHAQREVDSLSFSSRMSREDYSRAVFEQAIFLLNLGPEDRKRLNLQAQGVQSINISQSVSEAYILNGIAYAPTVQQLVKKYKYQVGNLI</sequence>
<gene>
    <name evidence="1" type="ORF">SAMN04515654_12123</name>
</gene>
<organism evidence="1 2">
    <name type="scientific">Halanaerobium congolense</name>
    <dbReference type="NCBI Taxonomy" id="54121"/>
    <lineage>
        <taxon>Bacteria</taxon>
        <taxon>Bacillati</taxon>
        <taxon>Bacillota</taxon>
        <taxon>Clostridia</taxon>
        <taxon>Halanaerobiales</taxon>
        <taxon>Halanaerobiaceae</taxon>
        <taxon>Halanaerobium</taxon>
    </lineage>
</organism>
<dbReference type="EMBL" id="FNEH01000021">
    <property type="protein sequence ID" value="SDI95784.1"/>
    <property type="molecule type" value="Genomic_DNA"/>
</dbReference>